<organism evidence="1 2">
    <name type="scientific">Gemmatimonas aurantiaca</name>
    <dbReference type="NCBI Taxonomy" id="173480"/>
    <lineage>
        <taxon>Bacteria</taxon>
        <taxon>Pseudomonadati</taxon>
        <taxon>Gemmatimonadota</taxon>
        <taxon>Gemmatimonadia</taxon>
        <taxon>Gemmatimonadales</taxon>
        <taxon>Gemmatimonadaceae</taxon>
        <taxon>Gemmatimonas</taxon>
    </lineage>
</organism>
<proteinExistence type="predicted"/>
<evidence type="ECO:0000313" key="2">
    <source>
        <dbReference type="Proteomes" id="UP000264071"/>
    </source>
</evidence>
<evidence type="ECO:0000313" key="1">
    <source>
        <dbReference type="EMBL" id="HCT56428.1"/>
    </source>
</evidence>
<dbReference type="EMBL" id="DPIY01000005">
    <property type="protein sequence ID" value="HCT56428.1"/>
    <property type="molecule type" value="Genomic_DNA"/>
</dbReference>
<sequence length="107" mass="12406">MTKLRRFTTSPLLVERLEFLGVGTQDRGRRRVTCSNAALQSILEMACHIVSRAFLTMVHEFRIAPDSLSLRLHDVCVVKPHKMNVLTKHHHLVRELTKSNVYLRIFL</sequence>
<name>A0A3D4V6Z4_9BACT</name>
<gene>
    <name evidence="1" type="ORF">DGD08_04355</name>
</gene>
<dbReference type="AlphaFoldDB" id="A0A3D4V6Z4"/>
<dbReference type="Proteomes" id="UP000264071">
    <property type="component" value="Unassembled WGS sequence"/>
</dbReference>
<reference evidence="1 2" key="1">
    <citation type="journal article" date="2018" name="Nat. Biotechnol.">
        <title>A standardized bacterial taxonomy based on genome phylogeny substantially revises the tree of life.</title>
        <authorList>
            <person name="Parks D.H."/>
            <person name="Chuvochina M."/>
            <person name="Waite D.W."/>
            <person name="Rinke C."/>
            <person name="Skarshewski A."/>
            <person name="Chaumeil P.A."/>
            <person name="Hugenholtz P."/>
        </authorList>
    </citation>
    <scope>NUCLEOTIDE SEQUENCE [LARGE SCALE GENOMIC DNA]</scope>
    <source>
        <strain evidence="1">UBA8844</strain>
    </source>
</reference>
<comment type="caution">
    <text evidence="1">The sequence shown here is derived from an EMBL/GenBank/DDBJ whole genome shotgun (WGS) entry which is preliminary data.</text>
</comment>
<accession>A0A3D4V6Z4</accession>
<protein>
    <submittedName>
        <fullName evidence="1">Uncharacterized protein</fullName>
    </submittedName>
</protein>